<sequence>MWLLNTRTAELEFFEEAAVGRVCYAVVSHIWGENEPSWEDVARRWEAGGASRDQAAFAKIDACAQLAWDREIPYLWIDTCCVGVRSGDDVSTAVTQVRALFAGAVACFVHLSDVGGSTSGALDAEVARDVMRSRWFRCSWTLPELVFSAGSPVWLFSWDWEWLGSSAVFAGAIARYCGIPEDLVRGRCGHEQYHAVERVGWARCRFAHHAEDEAYCLMGLFLAQPMPLRYGEGLLRAFRRLQEQFLLQNGGRDLSLLAWTATDFD</sequence>
<feature type="domain" description="Heterokaryon incompatibility" evidence="1">
    <location>
        <begin position="24"/>
        <end position="117"/>
    </location>
</feature>
<name>A0AAE0KHL2_9PEZI</name>
<reference evidence="2" key="1">
    <citation type="journal article" date="2023" name="Mol. Phylogenet. Evol.">
        <title>Genome-scale phylogeny and comparative genomics of the fungal order Sordariales.</title>
        <authorList>
            <person name="Hensen N."/>
            <person name="Bonometti L."/>
            <person name="Westerberg I."/>
            <person name="Brannstrom I.O."/>
            <person name="Guillou S."/>
            <person name="Cros-Aarteil S."/>
            <person name="Calhoun S."/>
            <person name="Haridas S."/>
            <person name="Kuo A."/>
            <person name="Mondo S."/>
            <person name="Pangilinan J."/>
            <person name="Riley R."/>
            <person name="LaButti K."/>
            <person name="Andreopoulos B."/>
            <person name="Lipzen A."/>
            <person name="Chen C."/>
            <person name="Yan M."/>
            <person name="Daum C."/>
            <person name="Ng V."/>
            <person name="Clum A."/>
            <person name="Steindorff A."/>
            <person name="Ohm R.A."/>
            <person name="Martin F."/>
            <person name="Silar P."/>
            <person name="Natvig D.O."/>
            <person name="Lalanne C."/>
            <person name="Gautier V."/>
            <person name="Ament-Velasquez S.L."/>
            <person name="Kruys A."/>
            <person name="Hutchinson M.I."/>
            <person name="Powell A.J."/>
            <person name="Barry K."/>
            <person name="Miller A.N."/>
            <person name="Grigoriev I.V."/>
            <person name="Debuchy R."/>
            <person name="Gladieux P."/>
            <person name="Hiltunen Thoren M."/>
            <person name="Johannesson H."/>
        </authorList>
    </citation>
    <scope>NUCLEOTIDE SEQUENCE</scope>
    <source>
        <strain evidence="2">CBS 958.72</strain>
    </source>
</reference>
<feature type="non-terminal residue" evidence="2">
    <location>
        <position position="265"/>
    </location>
</feature>
<dbReference type="Proteomes" id="UP001287356">
    <property type="component" value="Unassembled WGS sequence"/>
</dbReference>
<comment type="caution">
    <text evidence="2">The sequence shown here is derived from an EMBL/GenBank/DDBJ whole genome shotgun (WGS) entry which is preliminary data.</text>
</comment>
<dbReference type="InterPro" id="IPR010730">
    <property type="entry name" value="HET"/>
</dbReference>
<proteinExistence type="predicted"/>
<dbReference type="EMBL" id="JAULSN010000003">
    <property type="protein sequence ID" value="KAK3376126.1"/>
    <property type="molecule type" value="Genomic_DNA"/>
</dbReference>
<dbReference type="PANTHER" id="PTHR10622:SF10">
    <property type="entry name" value="HET DOMAIN-CONTAINING PROTEIN"/>
    <property type="match status" value="1"/>
</dbReference>
<evidence type="ECO:0000313" key="3">
    <source>
        <dbReference type="Proteomes" id="UP001287356"/>
    </source>
</evidence>
<reference evidence="2" key="2">
    <citation type="submission" date="2023-06" db="EMBL/GenBank/DDBJ databases">
        <authorList>
            <consortium name="Lawrence Berkeley National Laboratory"/>
            <person name="Haridas S."/>
            <person name="Hensen N."/>
            <person name="Bonometti L."/>
            <person name="Westerberg I."/>
            <person name="Brannstrom I.O."/>
            <person name="Guillou S."/>
            <person name="Cros-Aarteil S."/>
            <person name="Calhoun S."/>
            <person name="Kuo A."/>
            <person name="Mondo S."/>
            <person name="Pangilinan J."/>
            <person name="Riley R."/>
            <person name="Labutti K."/>
            <person name="Andreopoulos B."/>
            <person name="Lipzen A."/>
            <person name="Chen C."/>
            <person name="Yanf M."/>
            <person name="Daum C."/>
            <person name="Ng V."/>
            <person name="Clum A."/>
            <person name="Steindorff A."/>
            <person name="Ohm R."/>
            <person name="Martin F."/>
            <person name="Silar P."/>
            <person name="Natvig D."/>
            <person name="Lalanne C."/>
            <person name="Gautier V."/>
            <person name="Ament-Velasquez S.L."/>
            <person name="Kruys A."/>
            <person name="Hutchinson M.I."/>
            <person name="Powell A.J."/>
            <person name="Barry K."/>
            <person name="Miller A.N."/>
            <person name="Grigoriev I.V."/>
            <person name="Debuchy R."/>
            <person name="Gladieux P."/>
            <person name="Thoren M.H."/>
            <person name="Johannesson H."/>
        </authorList>
    </citation>
    <scope>NUCLEOTIDE SEQUENCE</scope>
    <source>
        <strain evidence="2">CBS 958.72</strain>
    </source>
</reference>
<dbReference type="Pfam" id="PF06985">
    <property type="entry name" value="HET"/>
    <property type="match status" value="1"/>
</dbReference>
<evidence type="ECO:0000313" key="2">
    <source>
        <dbReference type="EMBL" id="KAK3376126.1"/>
    </source>
</evidence>
<protein>
    <recommendedName>
        <fullName evidence="1">Heterokaryon incompatibility domain-containing protein</fullName>
    </recommendedName>
</protein>
<keyword evidence="3" id="KW-1185">Reference proteome</keyword>
<evidence type="ECO:0000259" key="1">
    <source>
        <dbReference type="Pfam" id="PF06985"/>
    </source>
</evidence>
<gene>
    <name evidence="2" type="ORF">B0T24DRAFT_489953</name>
</gene>
<organism evidence="2 3">
    <name type="scientific">Lasiosphaeria ovina</name>
    <dbReference type="NCBI Taxonomy" id="92902"/>
    <lineage>
        <taxon>Eukaryota</taxon>
        <taxon>Fungi</taxon>
        <taxon>Dikarya</taxon>
        <taxon>Ascomycota</taxon>
        <taxon>Pezizomycotina</taxon>
        <taxon>Sordariomycetes</taxon>
        <taxon>Sordariomycetidae</taxon>
        <taxon>Sordariales</taxon>
        <taxon>Lasiosphaeriaceae</taxon>
        <taxon>Lasiosphaeria</taxon>
    </lineage>
</organism>
<dbReference type="PANTHER" id="PTHR10622">
    <property type="entry name" value="HET DOMAIN-CONTAINING PROTEIN"/>
    <property type="match status" value="1"/>
</dbReference>
<accession>A0AAE0KHL2</accession>
<dbReference type="AlphaFoldDB" id="A0AAE0KHL2"/>